<proteinExistence type="predicted"/>
<dbReference type="OrthoDB" id="5873639at2759"/>
<keyword evidence="4" id="KW-1185">Reference proteome</keyword>
<protein>
    <submittedName>
        <fullName evidence="3">Uncharacterized protein</fullName>
    </submittedName>
</protein>
<feature type="region of interest" description="Disordered" evidence="2">
    <location>
        <begin position="200"/>
        <end position="220"/>
    </location>
</feature>
<gene>
    <name evidence="3" type="ORF">OESDEN_13577</name>
</gene>
<feature type="compositionally biased region" description="Basic and acidic residues" evidence="2">
    <location>
        <begin position="345"/>
        <end position="362"/>
    </location>
</feature>
<reference evidence="3 4" key="1">
    <citation type="submission" date="2014-03" db="EMBL/GenBank/DDBJ databases">
        <title>Draft genome of the hookworm Oesophagostomum dentatum.</title>
        <authorList>
            <person name="Mitreva M."/>
        </authorList>
    </citation>
    <scope>NUCLEOTIDE SEQUENCE [LARGE SCALE GENOMIC DNA]</scope>
    <source>
        <strain evidence="3 4">OD-Hann</strain>
    </source>
</reference>
<dbReference type="AlphaFoldDB" id="A0A0B1SMZ1"/>
<evidence type="ECO:0000256" key="2">
    <source>
        <dbReference type="SAM" id="MobiDB-lite"/>
    </source>
</evidence>
<name>A0A0B1SMZ1_OESDE</name>
<organism evidence="3 4">
    <name type="scientific">Oesophagostomum dentatum</name>
    <name type="common">Nodular worm</name>
    <dbReference type="NCBI Taxonomy" id="61180"/>
    <lineage>
        <taxon>Eukaryota</taxon>
        <taxon>Metazoa</taxon>
        <taxon>Ecdysozoa</taxon>
        <taxon>Nematoda</taxon>
        <taxon>Chromadorea</taxon>
        <taxon>Rhabditida</taxon>
        <taxon>Rhabditina</taxon>
        <taxon>Rhabditomorpha</taxon>
        <taxon>Strongyloidea</taxon>
        <taxon>Strongylidae</taxon>
        <taxon>Oesophagostomum</taxon>
    </lineage>
</organism>
<evidence type="ECO:0000313" key="3">
    <source>
        <dbReference type="EMBL" id="KHJ86663.1"/>
    </source>
</evidence>
<accession>A0A0B1SMZ1</accession>
<sequence>MKSKALEVADKHKNELELSTKMVEVLKREKKELSARLKTKTDSAAVLSSRINALRDEINEKQAQLRCYELNNKKLLEQVKDNQHRILTLDTDLAIARKDLEVFKNTVASMAKAQDEAQTLASQDGHLKQKLEEMADELLSVKKAKEKAEEDAALKEKMLQKKMEEVVKLEMAVNSSSWLKEKARMEEEISDLQRQLRDATDALECRQTTSTDSRHREERQQLLEETHSLRQQLKKLVTGKASSSKASSEEVVELKRRLEEDEKEISELKEKVRRYRMQKVNGIQYVDELKEKIAKGEKEMNEMKQKLSTVTDQLRKANEARAELERMYKENKPTKSTITSTAAKKRSEDVKPLNEEPECKQQ</sequence>
<evidence type="ECO:0000313" key="4">
    <source>
        <dbReference type="Proteomes" id="UP000053660"/>
    </source>
</evidence>
<keyword evidence="1" id="KW-0175">Coiled coil</keyword>
<feature type="coiled-coil region" evidence="1">
    <location>
        <begin position="9"/>
        <end position="85"/>
    </location>
</feature>
<evidence type="ECO:0000256" key="1">
    <source>
        <dbReference type="SAM" id="Coils"/>
    </source>
</evidence>
<dbReference type="EMBL" id="KN559715">
    <property type="protein sequence ID" value="KHJ86663.1"/>
    <property type="molecule type" value="Genomic_DNA"/>
</dbReference>
<dbReference type="Proteomes" id="UP000053660">
    <property type="component" value="Unassembled WGS sequence"/>
</dbReference>
<feature type="region of interest" description="Disordered" evidence="2">
    <location>
        <begin position="325"/>
        <end position="362"/>
    </location>
</feature>